<feature type="region of interest" description="Disordered" evidence="10">
    <location>
        <begin position="1288"/>
        <end position="1340"/>
    </location>
</feature>
<dbReference type="EMBL" id="CANHGI010000003">
    <property type="protein sequence ID" value="CAI5445630.1"/>
    <property type="molecule type" value="Genomic_DNA"/>
</dbReference>
<dbReference type="InterPro" id="IPR056556">
    <property type="entry name" value="NTE1_P-loop_dom"/>
</dbReference>
<dbReference type="Pfam" id="PF24179">
    <property type="entry name" value="NTE_Ploop"/>
    <property type="match status" value="1"/>
</dbReference>
<evidence type="ECO:0000256" key="4">
    <source>
        <dbReference type="ARBA" id="ARBA00022801"/>
    </source>
</evidence>
<keyword evidence="7 9" id="KW-0443">Lipid metabolism</keyword>
<feature type="compositionally biased region" description="Basic residues" evidence="10">
    <location>
        <begin position="158"/>
        <end position="170"/>
    </location>
</feature>
<keyword evidence="3 11" id="KW-0812">Transmembrane</keyword>
<evidence type="ECO:0000256" key="10">
    <source>
        <dbReference type="SAM" id="MobiDB-lite"/>
    </source>
</evidence>
<dbReference type="InterPro" id="IPR002641">
    <property type="entry name" value="PNPLA_dom"/>
</dbReference>
<evidence type="ECO:0000259" key="13">
    <source>
        <dbReference type="PROSITE" id="PS51635"/>
    </source>
</evidence>
<evidence type="ECO:0000256" key="8">
    <source>
        <dbReference type="ARBA" id="ARBA00023136"/>
    </source>
</evidence>
<dbReference type="Pfam" id="PF01734">
    <property type="entry name" value="Patatin"/>
    <property type="match status" value="1"/>
</dbReference>
<accession>A0A9P1N2N6</accession>
<evidence type="ECO:0000256" key="5">
    <source>
        <dbReference type="ARBA" id="ARBA00022963"/>
    </source>
</evidence>
<comment type="similarity">
    <text evidence="2">Belongs to the NTE family.</text>
</comment>
<organism evidence="14 15">
    <name type="scientific">Caenorhabditis angaria</name>
    <dbReference type="NCBI Taxonomy" id="860376"/>
    <lineage>
        <taxon>Eukaryota</taxon>
        <taxon>Metazoa</taxon>
        <taxon>Ecdysozoa</taxon>
        <taxon>Nematoda</taxon>
        <taxon>Chromadorea</taxon>
        <taxon>Rhabditida</taxon>
        <taxon>Rhabditina</taxon>
        <taxon>Rhabditomorpha</taxon>
        <taxon>Rhabditoidea</taxon>
        <taxon>Rhabditidae</taxon>
        <taxon>Peloderinae</taxon>
        <taxon>Caenorhabditis</taxon>
    </lineage>
</organism>
<evidence type="ECO:0000256" key="9">
    <source>
        <dbReference type="PROSITE-ProRule" id="PRU01161"/>
    </source>
</evidence>
<dbReference type="GO" id="GO:0004622">
    <property type="term" value="F:phosphatidylcholine lysophospholipase activity"/>
    <property type="evidence" value="ECO:0007669"/>
    <property type="project" value="InterPro"/>
</dbReference>
<dbReference type="SUPFAM" id="SSF52151">
    <property type="entry name" value="FabD/lysophospholipase-like"/>
    <property type="match status" value="1"/>
</dbReference>
<feature type="domain" description="Cyclic nucleotide-binding" evidence="12">
    <location>
        <begin position="548"/>
        <end position="644"/>
    </location>
</feature>
<keyword evidence="8 11" id="KW-0472">Membrane</keyword>
<comment type="subcellular location">
    <subcellularLocation>
        <location evidence="1">Membrane</location>
        <topology evidence="1">Single-pass membrane protein</topology>
    </subcellularLocation>
</comment>
<dbReference type="InterPro" id="IPR000595">
    <property type="entry name" value="cNMP-bd_dom"/>
</dbReference>
<dbReference type="GO" id="GO:0016020">
    <property type="term" value="C:membrane"/>
    <property type="evidence" value="ECO:0007669"/>
    <property type="project" value="UniProtKB-SubCell"/>
</dbReference>
<evidence type="ECO:0000259" key="12">
    <source>
        <dbReference type="PROSITE" id="PS50042"/>
    </source>
</evidence>
<feature type="active site" description="Nucleophile" evidence="9">
    <location>
        <position position="953"/>
    </location>
</feature>
<evidence type="ECO:0000256" key="6">
    <source>
        <dbReference type="ARBA" id="ARBA00022989"/>
    </source>
</evidence>
<feature type="domain" description="PNPLA" evidence="13">
    <location>
        <begin position="920"/>
        <end position="1086"/>
    </location>
</feature>
<feature type="domain" description="Cyclic nucleotide-binding" evidence="12">
    <location>
        <begin position="250"/>
        <end position="338"/>
    </location>
</feature>
<reference evidence="14" key="1">
    <citation type="submission" date="2022-11" db="EMBL/GenBank/DDBJ databases">
        <authorList>
            <person name="Kikuchi T."/>
        </authorList>
    </citation>
    <scope>NUCLEOTIDE SEQUENCE</scope>
    <source>
        <strain evidence="14">PS1010</strain>
    </source>
</reference>
<evidence type="ECO:0000256" key="11">
    <source>
        <dbReference type="SAM" id="Phobius"/>
    </source>
</evidence>
<dbReference type="PROSITE" id="PS51635">
    <property type="entry name" value="PNPLA"/>
    <property type="match status" value="1"/>
</dbReference>
<evidence type="ECO:0000256" key="1">
    <source>
        <dbReference type="ARBA" id="ARBA00004167"/>
    </source>
</evidence>
<sequence length="1340" mass="150666">MIFSIFSTILSIVTFIYSHVLLIFLSICLAGAIAFFVSYYFFGFSTPSSATSSASPSISGSPLKLVKKVSTILETDNEDDNGSTEGKEPKKRKPPSFLNLQHSDSMPGNGGSRRMRKRDWAKKIYKSLVQDSPRNTPSGGSSSSDEANTVMGGSNLNRTKRRQSSARRRQSTAFQMAKDLLRRGSSVYFRQSSENMKETRLLPPTEYFEPTDLPEIPQNLPPEIFYILHNLKMLELPSEWKLDPREIVVKSYKAGEYVVKPGEPDDGIYVSIDGELTVHIRHMEGKEYLVKRIPAGGSFFSLLSMLDILIDYPSVFKTVALKAAEPCRVAKFPITSFRASYSKNPEAWIRPIQIVITRLLHVTLTTLHQYMGLSSELMKGSREEDRLRNLSNNSSKLQAQQSIKRKDIKIFNVNDSEEEQLICARKWMAEAFGLAGNENIAEQIGNKIHISKFEPKQTLIEQGAEEEVLLLVLSGNLILSQDSLFDEESCEENVESAVIRIGPKELVGGLQILTNEPSFYTIRSVTPTTVAVMKKKDFSAFLESHPEIYLPVAHSVLRRLSPFLRGVDFALDWVLVDSGHAVYRAGDIADSLYVVLSGRLRSVEKKTVVEEFGRGDVLGMMEVLTKKPRSTTVLAVRFSQLARVPEGLLNFIKMQFPQVGFRLVQLLGQYYSQMNRRTPFVPPTVMRSNEIGAHDPMSHIKNLHTIAVVPSSLDVPLVSFTCELYHALSANLRVLRLSSQKVAQCLDPSVLEKQADFRLMHWLNVQEDTYPLVIYECDFTPTNWTRRCLRQADAILVVGIGGKSPEKQTLMRDLMNMNQDGVRTNKELILLWPESTHTPSGTIDWLNNSFFSGHHHIRAPRRMLQWNRKHRKNSHIETYSPQNIENEVIAYYEKNVFWTTDPRSDFSRLARILTGNAIGLVLGGGGARGAAHVGILRALREEGIPVDIVGGTSIGSMIGGIYAETPDDVIVEERAFSWFRPMSSLWRKLWDLTYAHSAMFTGAQFNWSIKSLFEDRLIEDLWISYFCISTDISTSEMRVHRSGPLWAYCRASMSLAGYLPPLCDPQDGHLLLDGGYVNNVPADVMRNLGARCVIACDVGSIEETNLYDYGDSLSGVWVLLKRLNPFGEPIRILNMEEIQSRLAYVSCVRQLEVVKKASYCRYLRPPIEPYKTLDFHKFREIMDLGLKYGREVVHELIINDRAGILGEEKDIKKFKRQTSRREKKSDVSRAVSFTDLAAAMSKIPVVRPTLKHSMSLNPNGRAGDHFLLDEDVGTDFYDYYDDSSEGGAIGFTEDEDVIPPVPAGSRAKSPAPASNQSAEDSKTPTSTPIADPKPNLEPPK</sequence>
<keyword evidence="6 11" id="KW-1133">Transmembrane helix</keyword>
<dbReference type="OrthoDB" id="421051at2759"/>
<dbReference type="FunFam" id="3.40.1090.10:FF:000001">
    <property type="entry name" value="neuropathy target esterase isoform X2"/>
    <property type="match status" value="1"/>
</dbReference>
<dbReference type="PANTHER" id="PTHR14226:SF29">
    <property type="entry name" value="NEUROPATHY TARGET ESTERASE SWS"/>
    <property type="match status" value="1"/>
</dbReference>
<dbReference type="InterPro" id="IPR018490">
    <property type="entry name" value="cNMP-bd_dom_sf"/>
</dbReference>
<dbReference type="GO" id="GO:0016042">
    <property type="term" value="P:lipid catabolic process"/>
    <property type="evidence" value="ECO:0007669"/>
    <property type="project" value="UniProtKB-UniRule"/>
</dbReference>
<dbReference type="CDD" id="cd00038">
    <property type="entry name" value="CAP_ED"/>
    <property type="match status" value="3"/>
</dbReference>
<dbReference type="GO" id="GO:0005783">
    <property type="term" value="C:endoplasmic reticulum"/>
    <property type="evidence" value="ECO:0007669"/>
    <property type="project" value="TreeGrafter"/>
</dbReference>
<feature type="compositionally biased region" description="Basic residues" evidence="10">
    <location>
        <begin position="113"/>
        <end position="125"/>
    </location>
</feature>
<name>A0A9P1N2N6_9PELO</name>
<evidence type="ECO:0000313" key="15">
    <source>
        <dbReference type="Proteomes" id="UP001152747"/>
    </source>
</evidence>
<feature type="short sequence motif" description="GXGXXG" evidence="9">
    <location>
        <begin position="924"/>
        <end position="929"/>
    </location>
</feature>
<keyword evidence="5 9" id="KW-0442">Lipid degradation</keyword>
<evidence type="ECO:0000256" key="3">
    <source>
        <dbReference type="ARBA" id="ARBA00022692"/>
    </source>
</evidence>
<feature type="active site" description="Proton acceptor" evidence="9">
    <location>
        <position position="1073"/>
    </location>
</feature>
<proteinExistence type="inferred from homology"/>
<dbReference type="GO" id="GO:0046470">
    <property type="term" value="P:phosphatidylcholine metabolic process"/>
    <property type="evidence" value="ECO:0007669"/>
    <property type="project" value="InterPro"/>
</dbReference>
<dbReference type="InterPro" id="IPR001423">
    <property type="entry name" value="LysoPLipase_patatin_CS"/>
</dbReference>
<dbReference type="InterPro" id="IPR050301">
    <property type="entry name" value="NTE"/>
</dbReference>
<dbReference type="Proteomes" id="UP001152747">
    <property type="component" value="Unassembled WGS sequence"/>
</dbReference>
<feature type="domain" description="Cyclic nucleotide-binding" evidence="12">
    <location>
        <begin position="443"/>
        <end position="542"/>
    </location>
</feature>
<dbReference type="SMART" id="SM00100">
    <property type="entry name" value="cNMP"/>
    <property type="match status" value="2"/>
</dbReference>
<dbReference type="Gene3D" id="3.40.1090.10">
    <property type="entry name" value="Cytosolic phospholipase A2 catalytic domain"/>
    <property type="match status" value="2"/>
</dbReference>
<protein>
    <recommendedName>
        <fullName evidence="16">Neuropathy target esterase sws</fullName>
    </recommendedName>
</protein>
<keyword evidence="4 9" id="KW-0378">Hydrolase</keyword>
<dbReference type="InterPro" id="IPR014710">
    <property type="entry name" value="RmlC-like_jellyroll"/>
</dbReference>
<evidence type="ECO:0000313" key="14">
    <source>
        <dbReference type="EMBL" id="CAI5445630.1"/>
    </source>
</evidence>
<feature type="short sequence motif" description="DGA/G" evidence="9">
    <location>
        <begin position="1073"/>
        <end position="1075"/>
    </location>
</feature>
<dbReference type="FunFam" id="2.60.120.10:FF:000236">
    <property type="entry name" value="Uncharacterized NTE family protein ZK370.4"/>
    <property type="match status" value="1"/>
</dbReference>
<feature type="region of interest" description="Disordered" evidence="10">
    <location>
        <begin position="74"/>
        <end position="171"/>
    </location>
</feature>
<dbReference type="PROSITE" id="PS01237">
    <property type="entry name" value="UPF0028"/>
    <property type="match status" value="1"/>
</dbReference>
<feature type="compositionally biased region" description="Polar residues" evidence="10">
    <location>
        <begin position="1312"/>
        <end position="1328"/>
    </location>
</feature>
<dbReference type="PANTHER" id="PTHR14226">
    <property type="entry name" value="NEUROPATHY TARGET ESTERASE/SWISS CHEESE D.MELANOGASTER"/>
    <property type="match status" value="1"/>
</dbReference>
<keyword evidence="15" id="KW-1185">Reference proteome</keyword>
<feature type="transmembrane region" description="Helical" evidence="11">
    <location>
        <begin position="12"/>
        <end position="42"/>
    </location>
</feature>
<dbReference type="Pfam" id="PF00027">
    <property type="entry name" value="cNMP_binding"/>
    <property type="match status" value="3"/>
</dbReference>
<gene>
    <name evidence="14" type="ORF">CAMP_LOCUS8267</name>
</gene>
<feature type="compositionally biased region" description="Polar residues" evidence="10">
    <location>
        <begin position="129"/>
        <end position="157"/>
    </location>
</feature>
<feature type="short sequence motif" description="GXSXG" evidence="9">
    <location>
        <begin position="951"/>
        <end position="955"/>
    </location>
</feature>
<dbReference type="PROSITE" id="PS50042">
    <property type="entry name" value="CNMP_BINDING_3"/>
    <property type="match status" value="3"/>
</dbReference>
<evidence type="ECO:0000256" key="2">
    <source>
        <dbReference type="ARBA" id="ARBA00006636"/>
    </source>
</evidence>
<comment type="caution">
    <text evidence="14">The sequence shown here is derived from an EMBL/GenBank/DDBJ whole genome shotgun (WGS) entry which is preliminary data.</text>
</comment>
<dbReference type="SUPFAM" id="SSF51206">
    <property type="entry name" value="cAMP-binding domain-like"/>
    <property type="match status" value="3"/>
</dbReference>
<evidence type="ECO:0000256" key="7">
    <source>
        <dbReference type="ARBA" id="ARBA00023098"/>
    </source>
</evidence>
<dbReference type="InterPro" id="IPR016035">
    <property type="entry name" value="Acyl_Trfase/lysoPLipase"/>
</dbReference>
<dbReference type="Gene3D" id="2.60.120.10">
    <property type="entry name" value="Jelly Rolls"/>
    <property type="match status" value="3"/>
</dbReference>
<evidence type="ECO:0008006" key="16">
    <source>
        <dbReference type="Google" id="ProtNLM"/>
    </source>
</evidence>